<dbReference type="EMBL" id="WVRA01000003">
    <property type="protein sequence ID" value="NOE18419.1"/>
    <property type="molecule type" value="Genomic_DNA"/>
</dbReference>
<gene>
    <name evidence="2" type="ORF">GS634_09855</name>
</gene>
<dbReference type="CDD" id="cd07247">
    <property type="entry name" value="SgaA_N_like"/>
    <property type="match status" value="1"/>
</dbReference>
<dbReference type="Gene3D" id="3.10.180.10">
    <property type="entry name" value="2,3-Dihydroxybiphenyl 1,2-Dioxygenase, domain 1"/>
    <property type="match status" value="2"/>
</dbReference>
<proteinExistence type="predicted"/>
<dbReference type="Pfam" id="PF00903">
    <property type="entry name" value="Glyoxalase"/>
    <property type="match status" value="1"/>
</dbReference>
<protein>
    <submittedName>
        <fullName evidence="2">VOC family protein</fullName>
    </submittedName>
</protein>
<evidence type="ECO:0000259" key="1">
    <source>
        <dbReference type="Pfam" id="PF00903"/>
    </source>
</evidence>
<dbReference type="InterPro" id="IPR004360">
    <property type="entry name" value="Glyas_Fos-R_dOase_dom"/>
</dbReference>
<dbReference type="AlphaFoldDB" id="A0AA90ZFW1"/>
<dbReference type="RefSeq" id="WP_171329842.1">
    <property type="nucleotide sequence ID" value="NZ_WVRA01000003.1"/>
</dbReference>
<evidence type="ECO:0000313" key="3">
    <source>
        <dbReference type="Proteomes" id="UP000597886"/>
    </source>
</evidence>
<dbReference type="PANTHER" id="PTHR33993">
    <property type="entry name" value="GLYOXALASE-RELATED"/>
    <property type="match status" value="1"/>
</dbReference>
<evidence type="ECO:0000313" key="2">
    <source>
        <dbReference type="EMBL" id="NOE18419.1"/>
    </source>
</evidence>
<name>A0AA90ZFW1_9RHOB</name>
<dbReference type="InterPro" id="IPR052164">
    <property type="entry name" value="Anthracycline_SecMetBiosynth"/>
</dbReference>
<dbReference type="Proteomes" id="UP000597886">
    <property type="component" value="Unassembled WGS sequence"/>
</dbReference>
<dbReference type="SUPFAM" id="SSF54593">
    <property type="entry name" value="Glyoxalase/Bleomycin resistance protein/Dihydroxybiphenyl dioxygenase"/>
    <property type="match status" value="1"/>
</dbReference>
<dbReference type="PANTHER" id="PTHR33993:SF14">
    <property type="entry name" value="GB|AAF24581.1"/>
    <property type="match status" value="1"/>
</dbReference>
<organism evidence="2 3">
    <name type="scientific">Ruegeria atlantica</name>
    <dbReference type="NCBI Taxonomy" id="81569"/>
    <lineage>
        <taxon>Bacteria</taxon>
        <taxon>Pseudomonadati</taxon>
        <taxon>Pseudomonadota</taxon>
        <taxon>Alphaproteobacteria</taxon>
        <taxon>Rhodobacterales</taxon>
        <taxon>Roseobacteraceae</taxon>
        <taxon>Ruegeria</taxon>
    </lineage>
</organism>
<dbReference type="InterPro" id="IPR029068">
    <property type="entry name" value="Glyas_Bleomycin-R_OHBP_Dase"/>
</dbReference>
<sequence length="256" mass="28011">MDEVVVTKEKVGRVVWHDLFTPDVEASRSFYESVAGWSYIVEHATDFAWGGGHRDFVLATLDGEAGAGVVSQNQVLFEGWIPYVEVEDVDQAAKLAVKLEGSVVKPPFEVPGVGRNCLLRDPLGAFFGISVLRHDYPVPARQFTHEHYLSRGGAFPDNFYHQMFGWNLSPARNVPSSQRPISLKDEVLAICAAEPAVPNNNVAWAPGVRVDFLENALSKINSGSGSVLARHQKNKNTFEKGLVCDATGALCCVVQN</sequence>
<reference evidence="2" key="1">
    <citation type="submission" date="2019-12" db="EMBL/GenBank/DDBJ databases">
        <title>Ruegeria JWLKs population differentiation of coral mucus and skeleton niches.</title>
        <authorList>
            <person name="Luo D."/>
        </authorList>
    </citation>
    <scope>NUCLEOTIDE SEQUENCE</scope>
    <source>
        <strain evidence="2">HKCCD6181</strain>
    </source>
</reference>
<accession>A0AA90ZFW1</accession>
<comment type="caution">
    <text evidence="2">The sequence shown here is derived from an EMBL/GenBank/DDBJ whole genome shotgun (WGS) entry which is preliminary data.</text>
</comment>
<feature type="domain" description="Glyoxalase/fosfomycin resistance/dioxygenase" evidence="1">
    <location>
        <begin position="18"/>
        <end position="124"/>
    </location>
</feature>